<dbReference type="EMBL" id="JAWDJT010000043">
    <property type="protein sequence ID" value="MDU0372918.1"/>
    <property type="molecule type" value="Genomic_DNA"/>
</dbReference>
<gene>
    <name evidence="3" type="ORF">ROI90_21120</name>
</gene>
<feature type="compositionally biased region" description="Basic and acidic residues" evidence="1">
    <location>
        <begin position="55"/>
        <end position="79"/>
    </location>
</feature>
<evidence type="ECO:0000259" key="2">
    <source>
        <dbReference type="Pfam" id="PF20148"/>
    </source>
</evidence>
<evidence type="ECO:0000313" key="3">
    <source>
        <dbReference type="EMBL" id="MDU0372918.1"/>
    </source>
</evidence>
<accession>A0ABU3TNJ8</accession>
<comment type="caution">
    <text evidence="3">The sequence shown here is derived from an EMBL/GenBank/DDBJ whole genome shotgun (WGS) entry which is preliminary data.</text>
</comment>
<dbReference type="InterPro" id="IPR045351">
    <property type="entry name" value="DUF6531"/>
</dbReference>
<proteinExistence type="predicted"/>
<reference evidence="3 4" key="1">
    <citation type="submission" date="2023-10" db="EMBL/GenBank/DDBJ databases">
        <title>Hymenobacter endophyticus sp. nov., an isolate from the leaf tissues of wheat.</title>
        <authorList>
            <person name="Dai Y."/>
        </authorList>
    </citation>
    <scope>NUCLEOTIDE SEQUENCE [LARGE SCALE GENOMIC DNA]</scope>
    <source>
        <strain evidence="3 4">ZK17L-C2</strain>
    </source>
</reference>
<evidence type="ECO:0000256" key="1">
    <source>
        <dbReference type="SAM" id="MobiDB-lite"/>
    </source>
</evidence>
<feature type="compositionally biased region" description="Low complexity" evidence="1">
    <location>
        <begin position="43"/>
        <end position="52"/>
    </location>
</feature>
<organism evidence="3 4">
    <name type="scientific">Hymenobacter endophyticus</name>
    <dbReference type="NCBI Taxonomy" id="3076335"/>
    <lineage>
        <taxon>Bacteria</taxon>
        <taxon>Pseudomonadati</taxon>
        <taxon>Bacteroidota</taxon>
        <taxon>Cytophagia</taxon>
        <taxon>Cytophagales</taxon>
        <taxon>Hymenobacteraceae</taxon>
        <taxon>Hymenobacter</taxon>
    </lineage>
</organism>
<dbReference type="Pfam" id="PF20148">
    <property type="entry name" value="DUF6531"/>
    <property type="match status" value="1"/>
</dbReference>
<feature type="domain" description="DUF6531" evidence="2">
    <location>
        <begin position="80"/>
        <end position="151"/>
    </location>
</feature>
<feature type="non-terminal residue" evidence="3">
    <location>
        <position position="1"/>
    </location>
</feature>
<dbReference type="RefSeq" id="WP_316000269.1">
    <property type="nucleotide sequence ID" value="NZ_JAWDJT010000043.1"/>
</dbReference>
<name>A0ABU3TNJ8_9BACT</name>
<feature type="region of interest" description="Disordered" evidence="1">
    <location>
        <begin position="43"/>
        <end position="79"/>
    </location>
</feature>
<feature type="non-terminal residue" evidence="3">
    <location>
        <position position="189"/>
    </location>
</feature>
<sequence>VKAAYEGFMKDPSEGAGRLFPELIGTKGTGTLRGLLRGGVKGAAEGAAESGARNSARDAIGEDPAKGSHTEDSRVNKDTDPIDLATGKMYLPQTDVTLPGALPLMFKRRVESGYRLGRWFGPSWSSTVDQRLEIDSEGVVFVTEDGLLLSYPHPVGWQTARRCRGFPPFCRRSGKHLGARKSQFYRTAH</sequence>
<evidence type="ECO:0000313" key="4">
    <source>
        <dbReference type="Proteomes" id="UP001250698"/>
    </source>
</evidence>
<keyword evidence="4" id="KW-1185">Reference proteome</keyword>
<protein>
    <submittedName>
        <fullName evidence="3">DUF6531 domain-containing protein</fullName>
    </submittedName>
</protein>
<dbReference type="Proteomes" id="UP001250698">
    <property type="component" value="Unassembled WGS sequence"/>
</dbReference>